<keyword evidence="7 10" id="KW-0067">ATP-binding</keyword>
<feature type="domain" description="Ribose-phosphate pyrophosphokinase N-terminal" evidence="12">
    <location>
        <begin position="3"/>
        <end position="116"/>
    </location>
</feature>
<feature type="binding site" evidence="10">
    <location>
        <position position="166"/>
    </location>
    <ligand>
        <name>Mg(2+)</name>
        <dbReference type="ChEBI" id="CHEBI:18420"/>
        <label>2</label>
    </ligand>
</feature>
<reference evidence="13" key="1">
    <citation type="submission" date="2022-06" db="EMBL/GenBank/DDBJ databases">
        <title>Diverse halophilic archaea isolated from saline environments.</title>
        <authorList>
            <person name="Cui H.-L."/>
        </authorList>
    </citation>
    <scope>NUCLEOTIDE SEQUENCE</scope>
    <source>
        <strain evidence="13">WLHS1</strain>
    </source>
</reference>
<dbReference type="Gene3D" id="3.40.50.2020">
    <property type="match status" value="2"/>
</dbReference>
<evidence type="ECO:0000256" key="1">
    <source>
        <dbReference type="ARBA" id="ARBA00022490"/>
    </source>
</evidence>
<dbReference type="CDD" id="cd06223">
    <property type="entry name" value="PRTases_typeI"/>
    <property type="match status" value="1"/>
</dbReference>
<proteinExistence type="inferred from homology"/>
<evidence type="ECO:0000259" key="11">
    <source>
        <dbReference type="Pfam" id="PF00156"/>
    </source>
</evidence>
<comment type="catalytic activity">
    <reaction evidence="9 10">
        <text>D-ribose 5-phosphate + ATP = 5-phospho-alpha-D-ribose 1-diphosphate + AMP + H(+)</text>
        <dbReference type="Rhea" id="RHEA:15609"/>
        <dbReference type="ChEBI" id="CHEBI:15378"/>
        <dbReference type="ChEBI" id="CHEBI:30616"/>
        <dbReference type="ChEBI" id="CHEBI:58017"/>
        <dbReference type="ChEBI" id="CHEBI:78346"/>
        <dbReference type="ChEBI" id="CHEBI:456215"/>
        <dbReference type="EC" id="2.7.6.1"/>
    </reaction>
</comment>
<dbReference type="EMBL" id="CP100355">
    <property type="protein sequence ID" value="UTF54439.1"/>
    <property type="molecule type" value="Genomic_DNA"/>
</dbReference>
<comment type="function">
    <text evidence="10">Involved in the biosynthesis of the central metabolite phospho-alpha-D-ribosyl-1-pyrophosphate (PRPP) via the transfer of pyrophosphoryl group from ATP to 1-hydroxyl of ribose-5-phosphate (Rib-5-P).</text>
</comment>
<keyword evidence="8 10" id="KW-0460">Magnesium</keyword>
<evidence type="ECO:0000313" key="13">
    <source>
        <dbReference type="EMBL" id="UTF54439.1"/>
    </source>
</evidence>
<evidence type="ECO:0000256" key="4">
    <source>
        <dbReference type="ARBA" id="ARBA00022727"/>
    </source>
</evidence>
<dbReference type="InterPro" id="IPR000836">
    <property type="entry name" value="PRTase_dom"/>
</dbReference>
<evidence type="ECO:0000259" key="12">
    <source>
        <dbReference type="Pfam" id="PF13793"/>
    </source>
</evidence>
<evidence type="ECO:0000256" key="10">
    <source>
        <dbReference type="HAMAP-Rule" id="MF_00583"/>
    </source>
</evidence>
<dbReference type="GO" id="GO:0004749">
    <property type="term" value="F:ribose phosphate diphosphokinase activity"/>
    <property type="evidence" value="ECO:0007669"/>
    <property type="project" value="UniProtKB-UniRule"/>
</dbReference>
<dbReference type="HAMAP" id="MF_00583_A">
    <property type="entry name" value="RibP_PPkinase_A"/>
    <property type="match status" value="1"/>
</dbReference>
<dbReference type="InterPro" id="IPR029099">
    <property type="entry name" value="Pribosyltran_N"/>
</dbReference>
<keyword evidence="6 10" id="KW-0418">Kinase</keyword>
<dbReference type="RefSeq" id="WP_254159097.1">
    <property type="nucleotide sequence ID" value="NZ_CP100355.1"/>
</dbReference>
<keyword evidence="4 10" id="KW-0545">Nucleotide biosynthesis</keyword>
<feature type="binding site" evidence="10">
    <location>
        <position position="216"/>
    </location>
    <ligand>
        <name>D-ribose 5-phosphate</name>
        <dbReference type="ChEBI" id="CHEBI:78346"/>
    </ligand>
</feature>
<organism evidence="13 14">
    <name type="scientific">Natronosalvus rutilus</name>
    <dbReference type="NCBI Taxonomy" id="2953753"/>
    <lineage>
        <taxon>Archaea</taxon>
        <taxon>Methanobacteriati</taxon>
        <taxon>Methanobacteriota</taxon>
        <taxon>Stenosarchaea group</taxon>
        <taxon>Halobacteria</taxon>
        <taxon>Halobacteriales</taxon>
        <taxon>Natrialbaceae</taxon>
        <taxon>Natronosalvus</taxon>
    </lineage>
</organism>
<dbReference type="NCBIfam" id="NF002095">
    <property type="entry name" value="PRK00934.1"/>
    <property type="match status" value="1"/>
</dbReference>
<comment type="caution">
    <text evidence="10">Lacks conserved residue(s) required for the propagation of feature annotation.</text>
</comment>
<dbReference type="InterPro" id="IPR037514">
    <property type="entry name" value="Rib-P_diPkinase_arc"/>
</dbReference>
<evidence type="ECO:0000256" key="9">
    <source>
        <dbReference type="ARBA" id="ARBA00049535"/>
    </source>
</evidence>
<dbReference type="InterPro" id="IPR029057">
    <property type="entry name" value="PRTase-like"/>
</dbReference>
<evidence type="ECO:0000313" key="14">
    <source>
        <dbReference type="Proteomes" id="UP001056855"/>
    </source>
</evidence>
<dbReference type="PANTHER" id="PTHR10210:SF32">
    <property type="entry name" value="RIBOSE-PHOSPHATE PYROPHOSPHOKINASE 2"/>
    <property type="match status" value="1"/>
</dbReference>
<dbReference type="GO" id="GO:0006015">
    <property type="term" value="P:5-phosphoribose 1-diphosphate biosynthetic process"/>
    <property type="evidence" value="ECO:0007669"/>
    <property type="project" value="UniProtKB-UniRule"/>
</dbReference>
<dbReference type="GO" id="GO:0006164">
    <property type="term" value="P:purine nucleotide biosynthetic process"/>
    <property type="evidence" value="ECO:0007669"/>
    <property type="project" value="TreeGrafter"/>
</dbReference>
<feature type="domain" description="Phosphoribosyltransferase" evidence="11">
    <location>
        <begin position="157"/>
        <end position="246"/>
    </location>
</feature>
<dbReference type="GO" id="GO:0005524">
    <property type="term" value="F:ATP binding"/>
    <property type="evidence" value="ECO:0007669"/>
    <property type="project" value="UniProtKB-KW"/>
</dbReference>
<dbReference type="Pfam" id="PF00156">
    <property type="entry name" value="Pribosyltran"/>
    <property type="match status" value="1"/>
</dbReference>
<dbReference type="GO" id="GO:0005737">
    <property type="term" value="C:cytoplasm"/>
    <property type="evidence" value="ECO:0007669"/>
    <property type="project" value="UniProtKB-SubCell"/>
</dbReference>
<keyword evidence="2 10" id="KW-0808">Transferase</keyword>
<comment type="subcellular location">
    <subcellularLocation>
        <location evidence="10">Cytoplasm</location>
    </subcellularLocation>
</comment>
<dbReference type="KEGG" id="sawl:NGM29_03940"/>
<feature type="binding site" evidence="10">
    <location>
        <begin position="95"/>
        <end position="96"/>
    </location>
    <ligand>
        <name>ATP</name>
        <dbReference type="ChEBI" id="CHEBI:30616"/>
    </ligand>
</feature>
<evidence type="ECO:0000256" key="3">
    <source>
        <dbReference type="ARBA" id="ARBA00022723"/>
    </source>
</evidence>
<dbReference type="GO" id="GO:0016301">
    <property type="term" value="F:kinase activity"/>
    <property type="evidence" value="ECO:0007669"/>
    <property type="project" value="UniProtKB-KW"/>
</dbReference>
<dbReference type="GeneID" id="73289168"/>
<comment type="cofactor">
    <cofactor evidence="10">
        <name>Mg(2+)</name>
        <dbReference type="ChEBI" id="CHEBI:18420"/>
    </cofactor>
    <text evidence="10">Binds 2 Mg(2+) ions per subunit.</text>
</comment>
<sequence length="295" mass="30920">MTTIVSASSSQSLAAALARERDATLASVAYDRFPDGELFVSLEGESADLEGERVVVVAATASSDAHVELLCLQDAAREAGASEVVTVVPYMGYGRQDRAFEPGQPISARAVARSISTGADAVFVVTPHEETVCTFFDPTATPVDAASVLADPLPTDLEEPVFLSPDSGAIELAETVRDAYGRGETDYFEKTRRSGTEVEISPSDVDVANRDVVVVDDIIATGGTMSEAVAVLGDRGVGRVFVTCVHPLLVRNAYTRLSNAGVEAVYGTDTLERPASAVSVAPVVADELESAGYLD</sequence>
<accession>A0A9E7NCH4</accession>
<gene>
    <name evidence="10" type="primary">prs</name>
    <name evidence="13" type="ORF">NGM29_03940</name>
</gene>
<dbReference type="Pfam" id="PF13793">
    <property type="entry name" value="Pribosyltran_N"/>
    <property type="match status" value="1"/>
</dbReference>
<name>A0A9E7NCH4_9EURY</name>
<evidence type="ECO:0000256" key="5">
    <source>
        <dbReference type="ARBA" id="ARBA00022741"/>
    </source>
</evidence>
<evidence type="ECO:0000256" key="7">
    <source>
        <dbReference type="ARBA" id="ARBA00022840"/>
    </source>
</evidence>
<evidence type="ECO:0000256" key="6">
    <source>
        <dbReference type="ARBA" id="ARBA00022777"/>
    </source>
</evidence>
<evidence type="ECO:0000256" key="2">
    <source>
        <dbReference type="ARBA" id="ARBA00022679"/>
    </source>
</evidence>
<dbReference type="InterPro" id="IPR005946">
    <property type="entry name" value="Rib-P_diPkinase"/>
</dbReference>
<feature type="active site" evidence="10">
    <location>
        <position position="190"/>
    </location>
</feature>
<feature type="binding site" evidence="10">
    <location>
        <position position="192"/>
    </location>
    <ligand>
        <name>D-ribose 5-phosphate</name>
        <dbReference type="ChEBI" id="CHEBI:78346"/>
    </ligand>
</feature>
<keyword evidence="14" id="KW-1185">Reference proteome</keyword>
<dbReference type="GO" id="GO:0000287">
    <property type="term" value="F:magnesium ion binding"/>
    <property type="evidence" value="ECO:0007669"/>
    <property type="project" value="UniProtKB-UniRule"/>
</dbReference>
<dbReference type="AlphaFoldDB" id="A0A9E7NCH4"/>
<keyword evidence="5 10" id="KW-0547">Nucleotide-binding</keyword>
<dbReference type="GO" id="GO:0002189">
    <property type="term" value="C:ribose phosphate diphosphokinase complex"/>
    <property type="evidence" value="ECO:0007669"/>
    <property type="project" value="TreeGrafter"/>
</dbReference>
<dbReference type="SMART" id="SM01400">
    <property type="entry name" value="Pribosyltran_N"/>
    <property type="match status" value="1"/>
</dbReference>
<dbReference type="SUPFAM" id="SSF53271">
    <property type="entry name" value="PRTase-like"/>
    <property type="match status" value="1"/>
</dbReference>
<comment type="similarity">
    <text evidence="10">Belongs to the ribose-phosphate pyrophosphokinase family. Class III (archaeal) subfamily.</text>
</comment>
<dbReference type="NCBIfam" id="TIGR01251">
    <property type="entry name" value="ribP_PPkin"/>
    <property type="match status" value="1"/>
</dbReference>
<dbReference type="EC" id="2.7.6.1" evidence="10"/>
<evidence type="ECO:0000256" key="8">
    <source>
        <dbReference type="ARBA" id="ARBA00022842"/>
    </source>
</evidence>
<keyword evidence="3 10" id="KW-0479">Metal-binding</keyword>
<protein>
    <recommendedName>
        <fullName evidence="10">Ribose-phosphate pyrophosphokinase</fullName>
        <shortName evidence="10">RPPK</shortName>
        <ecNumber evidence="10">2.7.6.1</ecNumber>
    </recommendedName>
    <alternativeName>
        <fullName evidence="10">5-phospho-D-ribosyl alpha-1-diphosphate synthase</fullName>
    </alternativeName>
    <alternativeName>
        <fullName evidence="10">Phosphoribosyl diphosphate synthase</fullName>
    </alternativeName>
    <alternativeName>
        <fullName evidence="10">Phosphoribosyl pyrophosphate synthase</fullName>
        <shortName evidence="10">P-Rib-PP synthase</shortName>
        <shortName evidence="10">PRPP synthase</shortName>
        <shortName evidence="10">PRPPase</shortName>
    </alternativeName>
</protein>
<feature type="binding site" evidence="10">
    <location>
        <begin position="35"/>
        <end position="37"/>
    </location>
    <ligand>
        <name>ATP</name>
        <dbReference type="ChEBI" id="CHEBI:30616"/>
    </ligand>
</feature>
<comment type="pathway">
    <text evidence="10">Metabolic intermediate biosynthesis; 5-phospho-alpha-D-ribose 1-diphosphate biosynthesis; 5-phospho-alpha-D-ribose 1-diphosphate from D-ribose 5-phosphate (route I): step 1/1.</text>
</comment>
<feature type="binding site" evidence="10">
    <location>
        <position position="128"/>
    </location>
    <ligand>
        <name>Mg(2+)</name>
        <dbReference type="ChEBI" id="CHEBI:18420"/>
        <label>1</label>
    </ligand>
</feature>
<keyword evidence="1 10" id="KW-0963">Cytoplasm</keyword>
<dbReference type="PANTHER" id="PTHR10210">
    <property type="entry name" value="RIBOSE-PHOSPHATE DIPHOSPHOKINASE FAMILY MEMBER"/>
    <property type="match status" value="1"/>
</dbReference>
<dbReference type="Proteomes" id="UP001056855">
    <property type="component" value="Chromosome"/>
</dbReference>